<dbReference type="GO" id="GO:0005975">
    <property type="term" value="P:carbohydrate metabolic process"/>
    <property type="evidence" value="ECO:0007669"/>
    <property type="project" value="TreeGrafter"/>
</dbReference>
<organism evidence="5 6">
    <name type="scientific">Polystyrenella longa</name>
    <dbReference type="NCBI Taxonomy" id="2528007"/>
    <lineage>
        <taxon>Bacteria</taxon>
        <taxon>Pseudomonadati</taxon>
        <taxon>Planctomycetota</taxon>
        <taxon>Planctomycetia</taxon>
        <taxon>Planctomycetales</taxon>
        <taxon>Planctomycetaceae</taxon>
        <taxon>Polystyrenella</taxon>
    </lineage>
</organism>
<dbReference type="Pfam" id="PF00285">
    <property type="entry name" value="Citrate_synt"/>
    <property type="match status" value="1"/>
</dbReference>
<evidence type="ECO:0000256" key="2">
    <source>
        <dbReference type="ARBA" id="ARBA00010566"/>
    </source>
</evidence>
<dbReference type="AlphaFoldDB" id="A0A518CP69"/>
<sequence>MHGSPHHRPEHLFSGLAKLVDRLSVPDEDAAVFADNLNTFTTHISNPQKAEHFRGYSLNELARKNTFLDTSYLLLYGAIPNQEELADFQSILTETAELPSPIADIIQQTPLHVDASEFIRSVCALLPLFDSQSKSGAEESVLWQAHKLLMHIPLILIERQRLVEGWQSAKFDPDIHWAVNLAQLLTNRTPTPLGERAFEVLLLSRAELGYDAASHAARLVASRGGNLYSAISTAMNSIPLDDWQEERSLAIEVLAEGNQFATEKWARSLTPGQARKLGFGADIEKESVRLQLFNTFCYYLAEENNMIPMEKAARRSEKLIFELTGLSPHSEWAATRILYYLGIDIELNQPLQLMSRIPGWTAHVLEQLQQGPLVPARLEYEGPIHRYEK</sequence>
<keyword evidence="5" id="KW-0012">Acyltransferase</keyword>
<dbReference type="PANTHER" id="PTHR11739">
    <property type="entry name" value="CITRATE SYNTHASE"/>
    <property type="match status" value="1"/>
</dbReference>
<dbReference type="InterPro" id="IPR036969">
    <property type="entry name" value="Citrate_synthase_sf"/>
</dbReference>
<dbReference type="SUPFAM" id="SSF48256">
    <property type="entry name" value="Citrate synthase"/>
    <property type="match status" value="1"/>
</dbReference>
<dbReference type="KEGG" id="plon:Pla110_27520"/>
<evidence type="ECO:0000313" key="6">
    <source>
        <dbReference type="Proteomes" id="UP000317178"/>
    </source>
</evidence>
<gene>
    <name evidence="5" type="primary">citZ_2</name>
    <name evidence="5" type="ORF">Pla110_27520</name>
</gene>
<reference evidence="5 6" key="1">
    <citation type="submission" date="2019-02" db="EMBL/GenBank/DDBJ databases">
        <title>Deep-cultivation of Planctomycetes and their phenomic and genomic characterization uncovers novel biology.</title>
        <authorList>
            <person name="Wiegand S."/>
            <person name="Jogler M."/>
            <person name="Boedeker C."/>
            <person name="Pinto D."/>
            <person name="Vollmers J."/>
            <person name="Rivas-Marin E."/>
            <person name="Kohn T."/>
            <person name="Peeters S.H."/>
            <person name="Heuer A."/>
            <person name="Rast P."/>
            <person name="Oberbeckmann S."/>
            <person name="Bunk B."/>
            <person name="Jeske O."/>
            <person name="Meyerdierks A."/>
            <person name="Storesund J.E."/>
            <person name="Kallscheuer N."/>
            <person name="Luecker S."/>
            <person name="Lage O.M."/>
            <person name="Pohl T."/>
            <person name="Merkel B.J."/>
            <person name="Hornburger P."/>
            <person name="Mueller R.-W."/>
            <person name="Bruemmer F."/>
            <person name="Labrenz M."/>
            <person name="Spormann A.M."/>
            <person name="Op den Camp H."/>
            <person name="Overmann J."/>
            <person name="Amann R."/>
            <person name="Jetten M.S.M."/>
            <person name="Mascher T."/>
            <person name="Medema M.H."/>
            <person name="Devos D.P."/>
            <person name="Kaster A.-K."/>
            <person name="Ovreas L."/>
            <person name="Rohde M."/>
            <person name="Galperin M.Y."/>
            <person name="Jogler C."/>
        </authorList>
    </citation>
    <scope>NUCLEOTIDE SEQUENCE [LARGE SCALE GENOMIC DNA]</scope>
    <source>
        <strain evidence="5 6">Pla110</strain>
    </source>
</reference>
<keyword evidence="4 5" id="KW-0808">Transferase</keyword>
<comment type="similarity">
    <text evidence="2">Belongs to the citrate synthase family.</text>
</comment>
<dbReference type="OrthoDB" id="9800864at2"/>
<dbReference type="GO" id="GO:0036440">
    <property type="term" value="F:citrate synthase activity"/>
    <property type="evidence" value="ECO:0007669"/>
    <property type="project" value="UniProtKB-EC"/>
</dbReference>
<comment type="pathway">
    <text evidence="1">Carbohydrate metabolism; tricarboxylic acid cycle; isocitrate from oxaloacetate: step 1/2.</text>
</comment>
<dbReference type="Proteomes" id="UP000317178">
    <property type="component" value="Chromosome"/>
</dbReference>
<dbReference type="EC" id="2.3.3.16" evidence="3"/>
<proteinExistence type="inferred from homology"/>
<evidence type="ECO:0000256" key="4">
    <source>
        <dbReference type="ARBA" id="ARBA00022679"/>
    </source>
</evidence>
<evidence type="ECO:0000256" key="3">
    <source>
        <dbReference type="ARBA" id="ARBA00012972"/>
    </source>
</evidence>
<accession>A0A518CP69</accession>
<evidence type="ECO:0000256" key="1">
    <source>
        <dbReference type="ARBA" id="ARBA00004751"/>
    </source>
</evidence>
<dbReference type="InterPro" id="IPR016143">
    <property type="entry name" value="Citrate_synth-like_sm_a-sub"/>
</dbReference>
<dbReference type="GO" id="GO:0006099">
    <property type="term" value="P:tricarboxylic acid cycle"/>
    <property type="evidence" value="ECO:0007669"/>
    <property type="project" value="UniProtKB-UniPathway"/>
</dbReference>
<dbReference type="InterPro" id="IPR016142">
    <property type="entry name" value="Citrate_synth-like_lrg_a-sub"/>
</dbReference>
<dbReference type="EMBL" id="CP036281">
    <property type="protein sequence ID" value="QDU81015.1"/>
    <property type="molecule type" value="Genomic_DNA"/>
</dbReference>
<evidence type="ECO:0000313" key="5">
    <source>
        <dbReference type="EMBL" id="QDU81015.1"/>
    </source>
</evidence>
<protein>
    <recommendedName>
        <fullName evidence="3">citrate synthase (unknown stereospecificity)</fullName>
        <ecNumber evidence="3">2.3.3.16</ecNumber>
    </recommendedName>
</protein>
<dbReference type="PANTHER" id="PTHR11739:SF4">
    <property type="entry name" value="CITRATE SYNTHASE, PEROXISOMAL"/>
    <property type="match status" value="1"/>
</dbReference>
<dbReference type="RefSeq" id="WP_144996240.1">
    <property type="nucleotide sequence ID" value="NZ_CP036281.1"/>
</dbReference>
<keyword evidence="6" id="KW-1185">Reference proteome</keyword>
<dbReference type="Gene3D" id="1.10.230.10">
    <property type="entry name" value="Cytochrome P450-Terp, domain 2"/>
    <property type="match status" value="1"/>
</dbReference>
<name>A0A518CP69_9PLAN</name>
<dbReference type="UniPathway" id="UPA00223"/>
<dbReference type="Gene3D" id="1.10.580.10">
    <property type="entry name" value="Citrate Synthase, domain 1"/>
    <property type="match status" value="1"/>
</dbReference>
<dbReference type="InterPro" id="IPR002020">
    <property type="entry name" value="Citrate_synthase"/>
</dbReference>